<comment type="caution">
    <text evidence="2">The sequence shown here is derived from an EMBL/GenBank/DDBJ whole genome shotgun (WGS) entry which is preliminary data.</text>
</comment>
<sequence length="168" mass="18644">MTAPHSPRPKIDPWRSELAANTGRPKRERLTLVRVYQELRNRGYGGGYDAVRRYAADWSKATQEAPTSAKVPLSIDPGEAYQFDRCHEIVILGGVKTTAKVAHVRLCHSRMLFVRAYPCSTVRTEALLHTGEGPVVERPVRSLGQDAQARPGSRQSGARRRDRTALAG</sequence>
<reference evidence="2 3" key="1">
    <citation type="submission" date="2018-03" db="EMBL/GenBank/DDBJ databases">
        <title>Genomic Encyclopedia of Archaeal and Bacterial Type Strains, Phase II (KMG-II): from individual species to whole genera.</title>
        <authorList>
            <person name="Goeker M."/>
        </authorList>
    </citation>
    <scope>NUCLEOTIDE SEQUENCE [LARGE SCALE GENOMIC DNA]</scope>
    <source>
        <strain evidence="2 3">DSM 29328</strain>
    </source>
</reference>
<evidence type="ECO:0000256" key="1">
    <source>
        <dbReference type="SAM" id="MobiDB-lite"/>
    </source>
</evidence>
<proteinExistence type="predicted"/>
<keyword evidence="3" id="KW-1185">Reference proteome</keyword>
<organism evidence="2 3">
    <name type="scientific">Aliiruegeria haliotis</name>
    <dbReference type="NCBI Taxonomy" id="1280846"/>
    <lineage>
        <taxon>Bacteria</taxon>
        <taxon>Pseudomonadati</taxon>
        <taxon>Pseudomonadota</taxon>
        <taxon>Alphaproteobacteria</taxon>
        <taxon>Rhodobacterales</taxon>
        <taxon>Roseobacteraceae</taxon>
        <taxon>Aliiruegeria</taxon>
    </lineage>
</organism>
<accession>A0A2T0RGF3</accession>
<name>A0A2T0RGF3_9RHOB</name>
<dbReference type="AlphaFoldDB" id="A0A2T0RGF3"/>
<dbReference type="Proteomes" id="UP000239480">
    <property type="component" value="Unassembled WGS sequence"/>
</dbReference>
<dbReference type="PANTHER" id="PTHR35004">
    <property type="entry name" value="TRANSPOSASE RV3428C-RELATED"/>
    <property type="match status" value="1"/>
</dbReference>
<dbReference type="EMBL" id="PVTD01000014">
    <property type="protein sequence ID" value="PRY20227.1"/>
    <property type="molecule type" value="Genomic_DNA"/>
</dbReference>
<evidence type="ECO:0000313" key="3">
    <source>
        <dbReference type="Proteomes" id="UP000239480"/>
    </source>
</evidence>
<dbReference type="PANTHER" id="PTHR35004:SF7">
    <property type="entry name" value="INTEGRASE PROTEIN"/>
    <property type="match status" value="1"/>
</dbReference>
<protein>
    <recommendedName>
        <fullName evidence="4">Transposase</fullName>
    </recommendedName>
</protein>
<evidence type="ECO:0000313" key="2">
    <source>
        <dbReference type="EMBL" id="PRY20227.1"/>
    </source>
</evidence>
<feature type="region of interest" description="Disordered" evidence="1">
    <location>
        <begin position="140"/>
        <end position="168"/>
    </location>
</feature>
<evidence type="ECO:0008006" key="4">
    <source>
        <dbReference type="Google" id="ProtNLM"/>
    </source>
</evidence>
<gene>
    <name evidence="2" type="ORF">CLV78_11412</name>
</gene>